<keyword evidence="8" id="KW-0406">Ion transport</keyword>
<evidence type="ECO:0000313" key="11">
    <source>
        <dbReference type="EMBL" id="EFH95871.1"/>
    </source>
</evidence>
<feature type="transmembrane region" description="Helical" evidence="10">
    <location>
        <begin position="247"/>
        <end position="269"/>
    </location>
</feature>
<feature type="transmembrane region" description="Helical" evidence="10">
    <location>
        <begin position="458"/>
        <end position="478"/>
    </location>
</feature>
<protein>
    <recommendedName>
        <fullName evidence="3">Sodium-dependent dicarboxylate transporter SdcS</fullName>
    </recommendedName>
    <alternativeName>
        <fullName evidence="9">Na(+)/dicarboxylate symporter</fullName>
    </alternativeName>
</protein>
<feature type="transmembrane region" description="Helical" evidence="10">
    <location>
        <begin position="207"/>
        <end position="227"/>
    </location>
</feature>
<comment type="similarity">
    <text evidence="2">Belongs to the SLC13A/DASS transporter (TC 2.A.47) family. NADC subfamily.</text>
</comment>
<keyword evidence="7 10" id="KW-0472">Membrane</keyword>
<dbReference type="GO" id="GO:0006814">
    <property type="term" value="P:sodium ion transport"/>
    <property type="evidence" value="ECO:0007669"/>
    <property type="project" value="UniProtKB-KW"/>
</dbReference>
<evidence type="ECO:0000256" key="2">
    <source>
        <dbReference type="ARBA" id="ARBA00006772"/>
    </source>
</evidence>
<keyword evidence="5" id="KW-0769">Symport</keyword>
<dbReference type="NCBIfam" id="TIGR00785">
    <property type="entry name" value="dass"/>
    <property type="match status" value="1"/>
</dbReference>
<gene>
    <name evidence="11" type="primary">sdcS</name>
    <name evidence="11" type="ORF">HMPREF0769_11254</name>
</gene>
<name>A0A0E1XJD2_STAAU</name>
<evidence type="ECO:0000256" key="9">
    <source>
        <dbReference type="ARBA" id="ARBA00031174"/>
    </source>
</evidence>
<dbReference type="GO" id="GO:0008514">
    <property type="term" value="F:organic anion transmembrane transporter activity"/>
    <property type="evidence" value="ECO:0007669"/>
    <property type="project" value="UniProtKB-ARBA"/>
</dbReference>
<feature type="transmembrane region" description="Helical" evidence="10">
    <location>
        <begin position="38"/>
        <end position="56"/>
    </location>
</feature>
<dbReference type="GO" id="GO:0005886">
    <property type="term" value="C:plasma membrane"/>
    <property type="evidence" value="ECO:0007669"/>
    <property type="project" value="TreeGrafter"/>
</dbReference>
<dbReference type="GO" id="GO:1905039">
    <property type="term" value="P:carboxylic acid transmembrane transport"/>
    <property type="evidence" value="ECO:0007669"/>
    <property type="project" value="UniProtKB-ARBA"/>
</dbReference>
<feature type="transmembrane region" description="Helical" evidence="10">
    <location>
        <begin position="490"/>
        <end position="516"/>
    </location>
</feature>
<feature type="transmembrane region" description="Helical" evidence="10">
    <location>
        <begin position="166"/>
        <end position="186"/>
    </location>
</feature>
<feature type="transmembrane region" description="Helical" evidence="10">
    <location>
        <begin position="328"/>
        <end position="348"/>
    </location>
</feature>
<evidence type="ECO:0000256" key="8">
    <source>
        <dbReference type="ARBA" id="ARBA00023201"/>
    </source>
</evidence>
<evidence type="ECO:0000256" key="10">
    <source>
        <dbReference type="SAM" id="Phobius"/>
    </source>
</evidence>
<keyword evidence="5" id="KW-0813">Transport</keyword>
<feature type="transmembrane region" description="Helical" evidence="10">
    <location>
        <begin position="115"/>
        <end position="132"/>
    </location>
</feature>
<evidence type="ECO:0000256" key="1">
    <source>
        <dbReference type="ARBA" id="ARBA00004141"/>
    </source>
</evidence>
<evidence type="ECO:0000256" key="7">
    <source>
        <dbReference type="ARBA" id="ARBA00023136"/>
    </source>
</evidence>
<dbReference type="GO" id="GO:0015293">
    <property type="term" value="F:symporter activity"/>
    <property type="evidence" value="ECO:0007669"/>
    <property type="project" value="UniProtKB-KW"/>
</dbReference>
<evidence type="ECO:0000256" key="3">
    <source>
        <dbReference type="ARBA" id="ARBA00020150"/>
    </source>
</evidence>
<feature type="transmembrane region" description="Helical" evidence="10">
    <location>
        <begin position="433"/>
        <end position="452"/>
    </location>
</feature>
<dbReference type="PANTHER" id="PTHR10283:SF82">
    <property type="entry name" value="SOLUTE CARRIER FAMILY 13 MEMBER 2"/>
    <property type="match status" value="1"/>
</dbReference>
<proteinExistence type="inferred from homology"/>
<feature type="transmembrane region" description="Helical" evidence="10">
    <location>
        <begin position="62"/>
        <end position="79"/>
    </location>
</feature>
<keyword evidence="8" id="KW-0915">Sodium</keyword>
<reference evidence="11" key="1">
    <citation type="submission" date="2010-05" db="EMBL/GenBank/DDBJ databases">
        <authorList>
            <person name="Muzny D."/>
            <person name="Qin X."/>
            <person name="Buhay C."/>
            <person name="Dugan-Rocha S."/>
            <person name="Ding Y."/>
            <person name="Chen G."/>
            <person name="Hawes A."/>
            <person name="Holder M."/>
            <person name="Jhangiani S."/>
            <person name="Johnson A."/>
            <person name="Khan Z."/>
            <person name="Li Z."/>
            <person name="Liu W."/>
            <person name="Liu X."/>
            <person name="Perez L."/>
            <person name="Shen H."/>
            <person name="Wang Q."/>
            <person name="Watt J."/>
            <person name="Xi L."/>
            <person name="Xin Y."/>
            <person name="Zhou J."/>
            <person name="Deng J."/>
            <person name="Jiang H."/>
            <person name="Liu Y."/>
            <person name="Qu J."/>
            <person name="Song X.-Z."/>
            <person name="Zhang L."/>
            <person name="Villasana D."/>
            <person name="Johnson A."/>
            <person name="Liu J."/>
            <person name="Liyanage D."/>
            <person name="Lorensuhewa L."/>
            <person name="Robinson T."/>
            <person name="Song A."/>
            <person name="Song B.-B."/>
            <person name="Dinh H."/>
            <person name="Thornton R."/>
            <person name="Coyle M."/>
            <person name="Francisco L."/>
            <person name="Jackson L."/>
            <person name="Javaid M."/>
            <person name="Korchina V."/>
            <person name="Kovar C."/>
            <person name="Mata R."/>
            <person name="Mathew T."/>
            <person name="Ngo R."/>
            <person name="Nguyen L."/>
            <person name="Nguyen N."/>
            <person name="Okwuonu G."/>
            <person name="Ongeri F."/>
            <person name="Pham C."/>
            <person name="Simmons D."/>
            <person name="Wilczek-Boney K."/>
            <person name="Hale W."/>
            <person name="Jakkamsetti A."/>
            <person name="Pham P."/>
            <person name="Ruth R."/>
            <person name="San Lucas F."/>
            <person name="Warren J."/>
            <person name="Zhang J."/>
            <person name="Zhao Z."/>
            <person name="Zhou C."/>
            <person name="Zhu D."/>
            <person name="Lee S."/>
            <person name="Bess C."/>
            <person name="Blankenburg K."/>
            <person name="Forbes L."/>
            <person name="Fu Q."/>
            <person name="Gubbala S."/>
            <person name="Hirani K."/>
            <person name="Jayaseelan J.C."/>
            <person name="Lara F."/>
            <person name="Munidasa M."/>
            <person name="Palculict T."/>
            <person name="Patil S."/>
            <person name="Pu L.-L."/>
            <person name="Saada N."/>
            <person name="Tang L."/>
            <person name="Weissenberger G."/>
            <person name="Zhu Y."/>
            <person name="Hemphill L."/>
            <person name="Shang Y."/>
            <person name="Youmans B."/>
            <person name="Ayvaz T."/>
            <person name="Ross M."/>
            <person name="Santibanez J."/>
            <person name="Aqrawi P."/>
            <person name="Gross S."/>
            <person name="Joshi V."/>
            <person name="Fowler G."/>
            <person name="Nazareth L."/>
            <person name="Reid J."/>
            <person name="Worley K."/>
            <person name="Petrosino J."/>
            <person name="Highlander S."/>
            <person name="Gibbs R."/>
        </authorList>
    </citation>
    <scope>NUCLEOTIDE SEQUENCE [LARGE SCALE GENOMIC DNA]</scope>
    <source>
        <strain evidence="11">MN8</strain>
    </source>
</reference>
<dbReference type="EMBL" id="ACJA02000002">
    <property type="protein sequence ID" value="EFH95871.1"/>
    <property type="molecule type" value="Genomic_DNA"/>
</dbReference>
<dbReference type="Pfam" id="PF00939">
    <property type="entry name" value="Na_sulph_symp"/>
    <property type="match status" value="1"/>
</dbReference>
<feature type="transmembrane region" description="Helical" evidence="10">
    <location>
        <begin position="304"/>
        <end position="322"/>
    </location>
</feature>
<feature type="transmembrane region" description="Helical" evidence="10">
    <location>
        <begin position="401"/>
        <end position="421"/>
    </location>
</feature>
<dbReference type="InterPro" id="IPR001898">
    <property type="entry name" value="SLC13A/DASS"/>
</dbReference>
<comment type="subcellular location">
    <subcellularLocation>
        <location evidence="1">Membrane</location>
        <topology evidence="1">Multi-pass membrane protein</topology>
    </subcellularLocation>
</comment>
<keyword evidence="8" id="KW-0739">Sodium transport</keyword>
<evidence type="ECO:0000256" key="5">
    <source>
        <dbReference type="ARBA" id="ARBA00022847"/>
    </source>
</evidence>
<feature type="transmembrane region" description="Helical" evidence="10">
    <location>
        <begin position="86"/>
        <end position="103"/>
    </location>
</feature>
<dbReference type="HOGENOM" id="CLU_005170_0_0_9"/>
<dbReference type="PANTHER" id="PTHR10283">
    <property type="entry name" value="SOLUTE CARRIER FAMILY 13 MEMBER"/>
    <property type="match status" value="1"/>
</dbReference>
<accession>A0A0E1XJD2</accession>
<sequence>MRGKFMAYFNQHQSMISKRYLTFFSKSKKKKPFSTGQLIGLILGPLLFLLTLLFFHPQDLPWKGVYVLAITLWIATWWITEAIPIAATSLLPIVLLPLGHILTPEQVSSEYGNDIIFLFLGGFILAIAMERWNLHTRVALTIINLIGASTSKILLGFMVATGFLSMFVSNTAAVMIMIPIGLAIIKEAHDLQEANTNQTSIQKFEKSLVLAIGYAGTIGGLGTLIGTPPLIILKGQYMQHFGHEISFAKWMIVGIPTVIVLLGITWLYLRYVAFRHDLKYLPGGQTLIKQKLDELGKMKYEEKVVQTIFVLASLLWITREFLLKKWEVTSSVADGTIAIFISILLFIIPAKNTEKHRRIIDWEVAKELPWGVLILFGGGLALAKGISESGLAKWLGEQLKSLNGVSPILIVIVITIFVLFLTEVTSNTATATMILPILATLSVAVGVHPLLLMAPAAMAANCAYMLPVGTPPNAIIFGSGKISIKQMASVGFWVNLISAIIIILVVYYIMPIVLGIDINQPLPLK</sequence>
<dbReference type="CDD" id="cd01115">
    <property type="entry name" value="SLC13_permease"/>
    <property type="match status" value="1"/>
</dbReference>
<evidence type="ECO:0000256" key="6">
    <source>
        <dbReference type="ARBA" id="ARBA00022989"/>
    </source>
</evidence>
<dbReference type="Proteomes" id="UP000003455">
    <property type="component" value="Chromosome"/>
</dbReference>
<evidence type="ECO:0000256" key="4">
    <source>
        <dbReference type="ARBA" id="ARBA00022692"/>
    </source>
</evidence>
<dbReference type="AlphaFoldDB" id="A0A0E1XJD2"/>
<organism evidence="11">
    <name type="scientific">Staphylococcus aureus subsp. aureus MN8</name>
    <dbReference type="NCBI Taxonomy" id="548470"/>
    <lineage>
        <taxon>Bacteria</taxon>
        <taxon>Bacillati</taxon>
        <taxon>Bacillota</taxon>
        <taxon>Bacilli</taxon>
        <taxon>Bacillales</taxon>
        <taxon>Staphylococcaceae</taxon>
        <taxon>Staphylococcus</taxon>
    </lineage>
</organism>
<comment type="caution">
    <text evidence="11">The sequence shown here is derived from an EMBL/GenBank/DDBJ whole genome shotgun (WGS) entry which is preliminary data.</text>
</comment>
<keyword evidence="6 10" id="KW-1133">Transmembrane helix</keyword>
<feature type="transmembrane region" description="Helical" evidence="10">
    <location>
        <begin position="368"/>
        <end position="386"/>
    </location>
</feature>
<keyword evidence="4 10" id="KW-0812">Transmembrane</keyword>